<dbReference type="InterPro" id="IPR001680">
    <property type="entry name" value="WD40_rpt"/>
</dbReference>
<dbReference type="Pfam" id="PF24883">
    <property type="entry name" value="NPHP3_N"/>
    <property type="match status" value="1"/>
</dbReference>
<keyword evidence="1" id="KW-0677">Repeat</keyword>
<feature type="repeat" description="WD" evidence="2">
    <location>
        <begin position="1022"/>
        <end position="1063"/>
    </location>
</feature>
<feature type="repeat" description="WD" evidence="2">
    <location>
        <begin position="1235"/>
        <end position="1276"/>
    </location>
</feature>
<sequence>MPAKLESTLRLLLTPPYLLTAFPTMVSLTERLKVKLGRKAPPKPPNDQALPASIPSKSQPPARPDSTKSPTSLPERLWNQAYEQVKAGNLSTVSVYEKILSARLREQDASVSEPPDSAGLESQQNEIAQAADERRVQMQRLVQHGLRRTERDAEVKQVMEDGIQAAMAIKEVVDKAVQASPEAAIAWVGVCFALEIMMNPLTQASSNRQGIAYVLSRMDWYWNLSSLLLDENIAEAHSQGLRGELEKVVTDLYSKLLLFQMKSVCYYHRGRLSVFARDMIKLENWDGELSAIKAAEAAVQTDSAQYNTLSIRNRLGEIAETAKSQNVKLDSISSAIREQTRQQERFHETSADNTCLADLRLTDPRDDRKRIEETKGGLLKDSYRWILENTDFQRWRNDPQNPLLWVKADPGKGKTMLLCGVIDELQQSMGATDLLSYFFCQASDSRIDNANAVLRGLMYVLVCQQPSLISHVRKKYDHAGKALFEDANAWIALSDMFKAMVQDLKMTNTVLVVDALDECIAGLPNLLDLVISTSSSSTPIKWLLSSRNEPHIEQKLRSLDAQGTLSLELKENAEQVSHAVNIYIDTKLSRLESLEDDGLMDQVRDVLRQKANGTFLWVALVVRELEKPECWDPLQVVQEAPEDLHQFYDRMMTQIQNLAPRNSEMCRRMLAVATVAYRPLSLTELGSLCALTTSQGPALAKTSRKLVAMCGSFLTVRDDQVYLVHQSAKDYLSSKMGGTILPSQSEICHTMYARSLELMSGTLKRNIYGLIEPGFLIEHFQAPVQDPLAPIHYSCAYWIDHLYDSVLGKGSTGDGSVEKLLQEGNLNDFLRKKFLYWLEALSLCKSMSKGIVSMAKLEDLIHGRADASALLELVRDARRFILSHNVAIEKAPLQAYVSALVFSPTGSLTRQNFNHEAPCWLTINPPMEDRWSACLQTLEGHGNFVNSVAFSHDSTRLASASNDNTIMIWDASSGTNFQTIEGHTSSVNSVAFSHDSTQLASASDDKTIKIWDASSGTCLKTLEGHGGCVKLAVFSYDSTRLVSASDDRTARIWDASSGACLQILKGHDDFIYSVALTHDSTQLATASRDRTVKIWDANSGECLQTLNGHASQINSVAFSHDSVLLASASDDRTVKIWDASSGACLQTLEGHGGYVQSVVFSSDSTRLASASDDNTAKVWDASSGACLQTLEGHSKYVRSVAFSHDSTRLASTSKDHTVKIWDVSSNSGGAFSQIPKGHGDLVNSVAFSHDSAYLASASDDWTVKIWDVSSGACLKTLEGHSSYVRSVAFSCDSTLLASTSRDKTVKIWDVSSGACLKTLEGHSICTNSVAFSHDSTWLASSSDDGTVKIWDVSSGTCLKTLEEHESCTRAVAFSYNSTRLASASDDKKVKIWDVSSGACLKTLDVLKPLFNISINATGFCLHTEIGTIATGTPSISDGKMAVTGSQHSQHQSVTLSSDKVWLTFDSKKLVWLPSEFRPSSIAISGRMVGIGEGSGKVWFCHIEPGKL</sequence>
<evidence type="ECO:0000256" key="3">
    <source>
        <dbReference type="SAM" id="MobiDB-lite"/>
    </source>
</evidence>
<dbReference type="InterPro" id="IPR019775">
    <property type="entry name" value="WD40_repeat_CS"/>
</dbReference>
<dbReference type="PANTHER" id="PTHR19879">
    <property type="entry name" value="TRANSCRIPTION INITIATION FACTOR TFIID"/>
    <property type="match status" value="1"/>
</dbReference>
<feature type="repeat" description="WD" evidence="2">
    <location>
        <begin position="1277"/>
        <end position="1318"/>
    </location>
</feature>
<dbReference type="PROSITE" id="PS00678">
    <property type="entry name" value="WD_REPEATS_1"/>
    <property type="match status" value="11"/>
</dbReference>
<feature type="repeat" description="WD" evidence="2">
    <location>
        <begin position="1190"/>
        <end position="1225"/>
    </location>
</feature>
<reference evidence="5" key="1">
    <citation type="submission" date="2021-04" db="EMBL/GenBank/DDBJ databases">
        <title>First draft genome resource for Brassicaceae pathogens Fusarium oxysporum f. sp. raphani and Fusarium oxysporum f. sp. rapae.</title>
        <authorList>
            <person name="Asai S."/>
        </authorList>
    </citation>
    <scope>NUCLEOTIDE SEQUENCE</scope>
    <source>
        <strain evidence="5">Tf1208</strain>
    </source>
</reference>
<dbReference type="Pfam" id="PF00400">
    <property type="entry name" value="WD40"/>
    <property type="match status" value="11"/>
</dbReference>
<feature type="repeat" description="WD" evidence="2">
    <location>
        <begin position="1319"/>
        <end position="1360"/>
    </location>
</feature>
<keyword evidence="2" id="KW-0853">WD repeat</keyword>
<dbReference type="PROSITE" id="PS50082">
    <property type="entry name" value="WD_REPEATS_2"/>
    <property type="match status" value="11"/>
</dbReference>
<comment type="caution">
    <text evidence="5">The sequence shown here is derived from an EMBL/GenBank/DDBJ whole genome shotgun (WGS) entry which is preliminary data.</text>
</comment>
<evidence type="ECO:0000313" key="6">
    <source>
        <dbReference type="Proteomes" id="UP000694050"/>
    </source>
</evidence>
<feature type="repeat" description="WD" evidence="2">
    <location>
        <begin position="980"/>
        <end position="1021"/>
    </location>
</feature>
<dbReference type="PANTHER" id="PTHR19879:SF9">
    <property type="entry name" value="TRANSCRIPTION INITIATION FACTOR TFIID SUBUNIT 5"/>
    <property type="match status" value="1"/>
</dbReference>
<feature type="repeat" description="WD" evidence="2">
    <location>
        <begin position="1106"/>
        <end position="1147"/>
    </location>
</feature>
<feature type="repeat" description="WD" evidence="2">
    <location>
        <begin position="1361"/>
        <end position="1402"/>
    </location>
</feature>
<feature type="repeat" description="WD" evidence="2">
    <location>
        <begin position="938"/>
        <end position="979"/>
    </location>
</feature>
<dbReference type="EMBL" id="JAELUQ010000008">
    <property type="protein sequence ID" value="KAG7409855.1"/>
    <property type="molecule type" value="Genomic_DNA"/>
</dbReference>
<protein>
    <submittedName>
        <fullName evidence="5">Vegetative incompatibility protein HET-E-1</fullName>
    </submittedName>
</protein>
<dbReference type="PROSITE" id="PS50837">
    <property type="entry name" value="NACHT"/>
    <property type="match status" value="1"/>
</dbReference>
<dbReference type="InterPro" id="IPR056884">
    <property type="entry name" value="NPHP3-like_N"/>
</dbReference>
<accession>A0A8J5NQY5</accession>
<name>A0A8J5NQY5_FUSOX</name>
<feature type="repeat" description="WD" evidence="2">
    <location>
        <begin position="1064"/>
        <end position="1105"/>
    </location>
</feature>
<dbReference type="CDD" id="cd00200">
    <property type="entry name" value="WD40"/>
    <property type="match status" value="2"/>
</dbReference>
<evidence type="ECO:0000313" key="5">
    <source>
        <dbReference type="EMBL" id="KAG7409855.1"/>
    </source>
</evidence>
<feature type="domain" description="NACHT" evidence="4">
    <location>
        <begin position="402"/>
        <end position="547"/>
    </location>
</feature>
<evidence type="ECO:0000259" key="4">
    <source>
        <dbReference type="PROSITE" id="PS50837"/>
    </source>
</evidence>
<dbReference type="SMART" id="SM00320">
    <property type="entry name" value="WD40"/>
    <property type="match status" value="11"/>
</dbReference>
<feature type="repeat" description="WD" evidence="2">
    <location>
        <begin position="1148"/>
        <end position="1189"/>
    </location>
</feature>
<dbReference type="Proteomes" id="UP000694050">
    <property type="component" value="Unassembled WGS sequence"/>
</dbReference>
<dbReference type="InterPro" id="IPR031359">
    <property type="entry name" value="NACHT_N"/>
</dbReference>
<organism evidence="5 6">
    <name type="scientific">Fusarium oxysporum f. sp. rapae</name>
    <dbReference type="NCBI Taxonomy" id="485398"/>
    <lineage>
        <taxon>Eukaryota</taxon>
        <taxon>Fungi</taxon>
        <taxon>Dikarya</taxon>
        <taxon>Ascomycota</taxon>
        <taxon>Pezizomycotina</taxon>
        <taxon>Sordariomycetes</taxon>
        <taxon>Hypocreomycetidae</taxon>
        <taxon>Hypocreales</taxon>
        <taxon>Nectriaceae</taxon>
        <taxon>Fusarium</taxon>
        <taxon>Fusarium oxysporum species complex</taxon>
    </lineage>
</organism>
<proteinExistence type="predicted"/>
<gene>
    <name evidence="5" type="primary">HET-E1-9</name>
    <name evidence="5" type="ORF">Forpe1208_v010859</name>
</gene>
<evidence type="ECO:0000256" key="1">
    <source>
        <dbReference type="ARBA" id="ARBA00022737"/>
    </source>
</evidence>
<feature type="region of interest" description="Disordered" evidence="3">
    <location>
        <begin position="37"/>
        <end position="74"/>
    </location>
</feature>
<dbReference type="Pfam" id="PF17100">
    <property type="entry name" value="NACHT_N"/>
    <property type="match status" value="1"/>
</dbReference>
<evidence type="ECO:0000256" key="2">
    <source>
        <dbReference type="PROSITE-ProRule" id="PRU00221"/>
    </source>
</evidence>
<dbReference type="InterPro" id="IPR007111">
    <property type="entry name" value="NACHT_NTPase"/>
</dbReference>
<dbReference type="PROSITE" id="PS50294">
    <property type="entry name" value="WD_REPEATS_REGION"/>
    <property type="match status" value="11"/>
</dbReference>